<dbReference type="Pfam" id="PF00534">
    <property type="entry name" value="Glycos_transf_1"/>
    <property type="match status" value="1"/>
</dbReference>
<dbReference type="Proteomes" id="UP000054800">
    <property type="component" value="Unassembled WGS sequence"/>
</dbReference>
<dbReference type="OrthoDB" id="9806653at2"/>
<dbReference type="InterPro" id="IPR001296">
    <property type="entry name" value="Glyco_trans_1"/>
</dbReference>
<evidence type="ECO:0000313" key="2">
    <source>
        <dbReference type="EMBL" id="KUL99122.1"/>
    </source>
</evidence>
<dbReference type="PANTHER" id="PTHR12526:SF630">
    <property type="entry name" value="GLYCOSYLTRANSFERASE"/>
    <property type="match status" value="1"/>
</dbReference>
<evidence type="ECO:0000259" key="1">
    <source>
        <dbReference type="Pfam" id="PF00534"/>
    </source>
</evidence>
<dbReference type="SUPFAM" id="SSF53756">
    <property type="entry name" value="UDP-Glycosyltransferase/glycogen phosphorylase"/>
    <property type="match status" value="1"/>
</dbReference>
<dbReference type="EMBL" id="LMVH01000001">
    <property type="protein sequence ID" value="KUL99122.1"/>
    <property type="molecule type" value="Genomic_DNA"/>
</dbReference>
<dbReference type="RefSeq" id="WP_005902198.1">
    <property type="nucleotide sequence ID" value="NZ_CP022122.1"/>
</dbReference>
<sequence length="381" mass="45152">MKKILFKSGSTMMGGLEKVQIEYINFLLEQKKYQVKIVIENDNGKDNALEKYINSKIIYLKDFNYILKIRKLRENRKKSLWSRIKYNFAISKEKKYADEKFLQIYKEYKPDIVIDFDSSLTKIIDKLDLSKNLVWIHSSIENWKKKKSKINRFVDRISKYDKIVCICKEMKEDLIKLKSSLRNKVDFLYNPIDFDKIKKLSEENFYEEDKKILENKYLLSIARLDCIPKDFETLFKAYEIAKKDGYDGKLYIIGDGPDKEKVEKLKEDNVYKDEIILLGRKENPYNWLKKADKLILSSKYEGFAMVTLEGLCLGKNVIASNCKTGPKEILADNRGKLFKVGDYLTLAKYIVLEDNQKDLKFNLEEFERNKIFEKFLEILED</sequence>
<proteinExistence type="predicted"/>
<dbReference type="PANTHER" id="PTHR12526">
    <property type="entry name" value="GLYCOSYLTRANSFERASE"/>
    <property type="match status" value="1"/>
</dbReference>
<organism evidence="2 3">
    <name type="scientific">Fusobacterium nucleatum subsp. nucleatum</name>
    <dbReference type="NCBI Taxonomy" id="76856"/>
    <lineage>
        <taxon>Bacteria</taxon>
        <taxon>Fusobacteriati</taxon>
        <taxon>Fusobacteriota</taxon>
        <taxon>Fusobacteriia</taxon>
        <taxon>Fusobacteriales</taxon>
        <taxon>Fusobacteriaceae</taxon>
        <taxon>Fusobacterium</taxon>
    </lineage>
</organism>
<gene>
    <name evidence="2" type="ORF">RO03_06230</name>
</gene>
<protein>
    <submittedName>
        <fullName evidence="2">Glycosyl transferase</fullName>
    </submittedName>
</protein>
<evidence type="ECO:0000313" key="3">
    <source>
        <dbReference type="Proteomes" id="UP000054800"/>
    </source>
</evidence>
<dbReference type="AlphaFoldDB" id="A0A0X3Y2B3"/>
<comment type="caution">
    <text evidence="2">The sequence shown here is derived from an EMBL/GenBank/DDBJ whole genome shotgun (WGS) entry which is preliminary data.</text>
</comment>
<name>A0A0X3Y2B3_FUSNC</name>
<dbReference type="GO" id="GO:0016757">
    <property type="term" value="F:glycosyltransferase activity"/>
    <property type="evidence" value="ECO:0007669"/>
    <property type="project" value="InterPro"/>
</dbReference>
<feature type="domain" description="Glycosyl transferase family 1" evidence="1">
    <location>
        <begin position="210"/>
        <end position="350"/>
    </location>
</feature>
<accession>A0A0X3Y2B3</accession>
<dbReference type="CDD" id="cd03811">
    <property type="entry name" value="GT4_GT28_WabH-like"/>
    <property type="match status" value="1"/>
</dbReference>
<reference evidence="2 3" key="1">
    <citation type="submission" date="2015-10" db="EMBL/GenBank/DDBJ databases">
        <authorList>
            <person name="Gilbert D.G."/>
        </authorList>
    </citation>
    <scope>NUCLEOTIDE SEQUENCE [LARGE SCALE GENOMIC DNA]</scope>
    <source>
        <strain evidence="2 3">ChDC F311</strain>
    </source>
</reference>
<keyword evidence="2" id="KW-0808">Transferase</keyword>
<dbReference type="Gene3D" id="3.40.50.2000">
    <property type="entry name" value="Glycogen Phosphorylase B"/>
    <property type="match status" value="2"/>
</dbReference>